<proteinExistence type="predicted"/>
<dbReference type="AlphaFoldDB" id="A0AAD9FLX8"/>
<dbReference type="InterPro" id="IPR052254">
    <property type="entry name" value="CUL4-DDB1_E3_ligase_receptor"/>
</dbReference>
<comment type="caution">
    <text evidence="4">The sequence shown here is derived from an EMBL/GenBank/DDBJ whole genome shotgun (WGS) entry which is preliminary data.</text>
</comment>
<dbReference type="GO" id="GO:0080008">
    <property type="term" value="C:Cul4-RING E3 ubiquitin ligase complex"/>
    <property type="evidence" value="ECO:0007669"/>
    <property type="project" value="TreeGrafter"/>
</dbReference>
<dbReference type="Gene3D" id="2.130.10.10">
    <property type="entry name" value="YVTN repeat-like/Quinoprotein amine dehydrogenase"/>
    <property type="match status" value="1"/>
</dbReference>
<feature type="region of interest" description="Disordered" evidence="3">
    <location>
        <begin position="61"/>
        <end position="90"/>
    </location>
</feature>
<name>A0AAD9FLX8_PAPLA</name>
<protein>
    <submittedName>
        <fullName evidence="4">Uncharacterized protein</fullName>
    </submittedName>
</protein>
<keyword evidence="5" id="KW-1185">Reference proteome</keyword>
<dbReference type="InterPro" id="IPR036322">
    <property type="entry name" value="WD40_repeat_dom_sf"/>
</dbReference>
<accession>A0AAD9FLX8</accession>
<dbReference type="InterPro" id="IPR015943">
    <property type="entry name" value="WD40/YVTN_repeat-like_dom_sf"/>
</dbReference>
<evidence type="ECO:0000256" key="2">
    <source>
        <dbReference type="ARBA" id="ARBA00022737"/>
    </source>
</evidence>
<dbReference type="EMBL" id="JAODAN010000011">
    <property type="protein sequence ID" value="KAK1921224.1"/>
    <property type="molecule type" value="Genomic_DNA"/>
</dbReference>
<dbReference type="PANTHER" id="PTHR44472">
    <property type="entry name" value="DDB1- AND CUL4-ASSOCIATED FACTOR 4-RELATED"/>
    <property type="match status" value="1"/>
</dbReference>
<evidence type="ECO:0000313" key="4">
    <source>
        <dbReference type="EMBL" id="KAK1921224.1"/>
    </source>
</evidence>
<sequence length="457" mass="50408">MPSNNGPLGILPGMTFDPVRNRYFLTPPETPAPVNPPRPRGPHKGMQPPPRCFEGRSNKRIKAAHTSQSHVPRPRTGRMTQGSQRRGGAVTNRDMMQGRMWAGMDFDSAFKCGGCGGQNITSVKSYIGGAFHATTDHGEVIVHRKDKETHAIAVCAASLVGLHTDIPRMTMMAVAAGPEAHVHHFRRDPENLDEVWMQHSELDLSQGDIYSMSSFDGACSLGSTRSLVTVTYEDTLRHSRRRIKSDALAVHHHDSNLVYAGLRNGVVSLEDLRVEPGGVNRVGHTIKGKAVVGVKRLKDSAVPWGMVVSGLDSELLLFDVRFPKAPMTQFQGHINRQYSDLGLDTTHDDTYLFAAGSDNRLRLYHTSTGRRVSPFDRDPADGSAPDVLAQNRIGPNESNPLKRIFHDRITSISVREGDCAVDLSSRGQISRFQWSESGGLADFDDNWDLESMDEDEL</sequence>
<evidence type="ECO:0000256" key="3">
    <source>
        <dbReference type="SAM" id="MobiDB-lite"/>
    </source>
</evidence>
<keyword evidence="1" id="KW-0853">WD repeat</keyword>
<feature type="compositionally biased region" description="Pro residues" evidence="3">
    <location>
        <begin position="28"/>
        <end position="39"/>
    </location>
</feature>
<feature type="region of interest" description="Disordered" evidence="3">
    <location>
        <begin position="27"/>
        <end position="49"/>
    </location>
</feature>
<dbReference type="Proteomes" id="UP001182556">
    <property type="component" value="Unassembled WGS sequence"/>
</dbReference>
<evidence type="ECO:0000313" key="5">
    <source>
        <dbReference type="Proteomes" id="UP001182556"/>
    </source>
</evidence>
<keyword evidence="2" id="KW-0677">Repeat</keyword>
<evidence type="ECO:0000256" key="1">
    <source>
        <dbReference type="ARBA" id="ARBA00022574"/>
    </source>
</evidence>
<dbReference type="SUPFAM" id="SSF50978">
    <property type="entry name" value="WD40 repeat-like"/>
    <property type="match status" value="1"/>
</dbReference>
<reference evidence="4" key="1">
    <citation type="submission" date="2023-02" db="EMBL/GenBank/DDBJ databases">
        <title>Identification and recombinant expression of a fungal hydrolase from Papiliotrema laurentii that hydrolyzes apple cutin and clears colloidal polyester polyurethane.</title>
        <authorList>
            <consortium name="DOE Joint Genome Institute"/>
            <person name="Roman V.A."/>
            <person name="Bojanowski C."/>
            <person name="Crable B.R."/>
            <person name="Wagner D.N."/>
            <person name="Hung C.S."/>
            <person name="Nadeau L.J."/>
            <person name="Schratz L."/>
            <person name="Haridas S."/>
            <person name="Pangilinan J."/>
            <person name="Lipzen A."/>
            <person name="Na H."/>
            <person name="Yan M."/>
            <person name="Ng V."/>
            <person name="Grigoriev I.V."/>
            <person name="Spatafora J.W."/>
            <person name="Barlow D."/>
            <person name="Biffinger J."/>
            <person name="Kelley-Loughnane N."/>
            <person name="Varaljay V.A."/>
            <person name="Crookes-Goodson W.J."/>
        </authorList>
    </citation>
    <scope>NUCLEOTIDE SEQUENCE</scope>
    <source>
        <strain evidence="4">5307AH</strain>
    </source>
</reference>
<dbReference type="PANTHER" id="PTHR44472:SF1">
    <property type="entry name" value="DDB1 AND CUL4 ASSOCIATED FACTOR 4"/>
    <property type="match status" value="1"/>
</dbReference>
<organism evidence="4 5">
    <name type="scientific">Papiliotrema laurentii</name>
    <name type="common">Cryptococcus laurentii</name>
    <dbReference type="NCBI Taxonomy" id="5418"/>
    <lineage>
        <taxon>Eukaryota</taxon>
        <taxon>Fungi</taxon>
        <taxon>Dikarya</taxon>
        <taxon>Basidiomycota</taxon>
        <taxon>Agaricomycotina</taxon>
        <taxon>Tremellomycetes</taxon>
        <taxon>Tremellales</taxon>
        <taxon>Rhynchogastremaceae</taxon>
        <taxon>Papiliotrema</taxon>
    </lineage>
</organism>
<gene>
    <name evidence="4" type="ORF">DB88DRAFT_500072</name>
</gene>
<feature type="region of interest" description="Disordered" evidence="3">
    <location>
        <begin position="372"/>
        <end position="395"/>
    </location>
</feature>